<keyword evidence="1" id="KW-0732">Signal</keyword>
<protein>
    <recommendedName>
        <fullName evidence="4">DUF2927 domain-containing protein</fullName>
    </recommendedName>
</protein>
<proteinExistence type="predicted"/>
<name>A0A5S3P907_9SPHN</name>
<dbReference type="AlphaFoldDB" id="A0A5S3P907"/>
<organism evidence="2 3">
    <name type="scientific">Qipengyuania marisflavi</name>
    <dbReference type="NCBI Taxonomy" id="2486356"/>
    <lineage>
        <taxon>Bacteria</taxon>
        <taxon>Pseudomonadati</taxon>
        <taxon>Pseudomonadota</taxon>
        <taxon>Alphaproteobacteria</taxon>
        <taxon>Sphingomonadales</taxon>
        <taxon>Erythrobacteraceae</taxon>
        <taxon>Qipengyuania</taxon>
    </lineage>
</organism>
<dbReference type="RefSeq" id="WP_138615553.1">
    <property type="nucleotide sequence ID" value="NZ_VCAO01000001.1"/>
</dbReference>
<feature type="chain" id="PRO_5024395035" description="DUF2927 domain-containing protein" evidence="1">
    <location>
        <begin position="20"/>
        <end position="247"/>
    </location>
</feature>
<dbReference type="InterPro" id="IPR018247">
    <property type="entry name" value="EF_Hand_1_Ca_BS"/>
</dbReference>
<dbReference type="Proteomes" id="UP000309668">
    <property type="component" value="Unassembled WGS sequence"/>
</dbReference>
<evidence type="ECO:0000256" key="1">
    <source>
        <dbReference type="SAM" id="SignalP"/>
    </source>
</evidence>
<reference evidence="2 3" key="1">
    <citation type="submission" date="2019-05" db="EMBL/GenBank/DDBJ databases">
        <title>Erythrobacter marisflavi sp. nov., isolated from isolated from water of an estuary environment.</title>
        <authorList>
            <person name="Yoon J.-H."/>
        </authorList>
    </citation>
    <scope>NUCLEOTIDE SEQUENCE [LARGE SCALE GENOMIC DNA]</scope>
    <source>
        <strain evidence="2 3">KEM-5</strain>
    </source>
</reference>
<dbReference type="EMBL" id="VCAO01000001">
    <property type="protein sequence ID" value="TMM49992.1"/>
    <property type="molecule type" value="Genomic_DNA"/>
</dbReference>
<gene>
    <name evidence="2" type="ORF">FEV51_01985</name>
</gene>
<sequence length="247" mass="27266">MSKFLAIILAAAVAYPVQAQQVPFPESDLATGTRFKRLPENVARDESRMMQKRIVKCSVYRNKDLARQILINSDPVTIDFVALDVDKDDLMDELDISDCIGRSMKNSTYRMQMRFQYQTLRALMAEEVYLMDFNAPPAPAATAGTAVSGRSKDRLVHPRAEQIAGLADCLVFHGPAAADALLRSTIASDAEHEAIEALYPALQSCGMNSTEEVVLDYSMVRQVIADGLWTRSHYGDEGSPQASEDDA</sequence>
<evidence type="ECO:0000313" key="2">
    <source>
        <dbReference type="EMBL" id="TMM49992.1"/>
    </source>
</evidence>
<feature type="signal peptide" evidence="1">
    <location>
        <begin position="1"/>
        <end position="19"/>
    </location>
</feature>
<evidence type="ECO:0008006" key="4">
    <source>
        <dbReference type="Google" id="ProtNLM"/>
    </source>
</evidence>
<dbReference type="PROSITE" id="PS00018">
    <property type="entry name" value="EF_HAND_1"/>
    <property type="match status" value="1"/>
</dbReference>
<evidence type="ECO:0000313" key="3">
    <source>
        <dbReference type="Proteomes" id="UP000309668"/>
    </source>
</evidence>
<keyword evidence="3" id="KW-1185">Reference proteome</keyword>
<accession>A0A5S3P907</accession>
<comment type="caution">
    <text evidence="2">The sequence shown here is derived from an EMBL/GenBank/DDBJ whole genome shotgun (WGS) entry which is preliminary data.</text>
</comment>
<dbReference type="OrthoDB" id="7428252at2"/>